<keyword evidence="11" id="KW-0325">Glycoprotein</keyword>
<keyword evidence="3" id="KW-0813">Transport</keyword>
<keyword evidence="4 12" id="KW-0812">Transmembrane</keyword>
<dbReference type="InterPro" id="IPR053958">
    <property type="entry name" value="HMGCR/SNAP/NPC1-like_SSD"/>
</dbReference>
<feature type="transmembrane region" description="Helical" evidence="12">
    <location>
        <begin position="719"/>
        <end position="741"/>
    </location>
</feature>
<reference evidence="14" key="1">
    <citation type="submission" date="2020-03" db="EMBL/GenBank/DDBJ databases">
        <title>FDA dAtabase for Regulatory Grade micrObial Sequences (FDA-ARGOS): Supporting development and validation of Infectious Disease Dx tests.</title>
        <authorList>
            <person name="Campos J."/>
            <person name="Goldberg B."/>
            <person name="Tallon L."/>
            <person name="Sadzewicz L."/>
            <person name="Vavikolanu K."/>
            <person name="Mehta A."/>
            <person name="Aluvathingal J."/>
            <person name="Nadendla S."/>
            <person name="Nandy P."/>
            <person name="Geyer C."/>
            <person name="Yan Y."/>
            <person name="Sichtig H."/>
        </authorList>
    </citation>
    <scope>NUCLEOTIDE SEQUENCE [LARGE SCALE GENOMIC DNA]</scope>
    <source>
        <strain evidence="14">FDAARGOS_652</strain>
    </source>
</reference>
<dbReference type="PROSITE" id="PS50156">
    <property type="entry name" value="SSD"/>
    <property type="match status" value="1"/>
</dbReference>
<dbReference type="GO" id="GO:0006665">
    <property type="term" value="P:sphingolipid metabolic process"/>
    <property type="evidence" value="ECO:0007669"/>
    <property type="project" value="EnsemblFungi"/>
</dbReference>
<dbReference type="GO" id="GO:0000329">
    <property type="term" value="C:fungal-type vacuole membrane"/>
    <property type="evidence" value="ECO:0007669"/>
    <property type="project" value="EnsemblFungi"/>
</dbReference>
<dbReference type="Pfam" id="PF16414">
    <property type="entry name" value="NPC1_N"/>
    <property type="match status" value="1"/>
</dbReference>
<accession>A0A8X7T896</accession>
<evidence type="ECO:0000256" key="8">
    <source>
        <dbReference type="ARBA" id="ARBA00023098"/>
    </source>
</evidence>
<dbReference type="InterPro" id="IPR000731">
    <property type="entry name" value="SSD"/>
</dbReference>
<dbReference type="SUPFAM" id="SSF82866">
    <property type="entry name" value="Multidrug efflux transporter AcrB transmembrane domain"/>
    <property type="match status" value="2"/>
</dbReference>
<feature type="transmembrane region" description="Helical" evidence="12">
    <location>
        <begin position="1224"/>
        <end position="1249"/>
    </location>
</feature>
<comment type="subcellular location">
    <subcellularLocation>
        <location evidence="1">Endomembrane system</location>
        <topology evidence="1">Multi-pass membrane protein</topology>
    </subcellularLocation>
</comment>
<feature type="transmembrane region" description="Helical" evidence="12">
    <location>
        <begin position="1124"/>
        <end position="1144"/>
    </location>
</feature>
<dbReference type="Pfam" id="PF12349">
    <property type="entry name" value="Sterol-sensing"/>
    <property type="match status" value="1"/>
</dbReference>
<comment type="caution">
    <text evidence="14">The sequence shown here is derived from an EMBL/GenBank/DDBJ whole genome shotgun (WGS) entry which is preliminary data.</text>
</comment>
<evidence type="ECO:0000256" key="6">
    <source>
        <dbReference type="ARBA" id="ARBA00022989"/>
    </source>
</evidence>
<keyword evidence="7" id="KW-0445">Lipid transport</keyword>
<sequence>MIYDTEVFCVNDVLEKKNGGSYSGGYSRTLVFPSLQTLAMYLLPLYIAVLQLTLVLAGTGHSPGYCNTYDNCGKKSIFGKPLPCANFVPATEPSKESRDRLAKICGRDFDYVCCSSSQIDELESNLKRVDAIISSCPACHKNFYDFFCQFSCSPNESTFVEIVKTQVAKDTGKEIVTEIDQYVSPDLAEKFFNSCKEVKFSATNGFATDLIGGGAKNYSQFLKFLGDEKPLLGGSPYQINFKYELNQGQEKQGLKLRNDEMFSCSDEEYKCACTDCQSSCPKLPHAKNLSKRCTVGLVPCFTFSVWMVLVCLVILLGGYHIYLANAKREFKRRGSYEDDEEDEIISPLNYVTVRKPVVRQFSDKLNSQVQDGFEKLAKFCSTFPGVTIGTSLVVSLLFSLGMLKLNIETNPINLWVSPNEPAYINQQYFESNFGEWFRIEQVIVSTANGEPIFNWDTIEWWFKQESILENLSPHTRLSDICFKPLGGACAIESFTQYFDGDINRLSNDTWARKLQNCADSPVNCLPLFQQPLKPALLFDNSDILKATAFTMTVLIDNNSSNTTLVDDIVSYEHSFQAWAKQLQNNYLGLNVAFSTEVSLTEELNQSSNTDIRIIAISYIVMFIYASLALGGKLPSKSMKSVVKSRFMLGLSGIIIILLSVTSSVGLFSMLGFKSTLIIAEVIPFLVLAIGIDNIFLIVHELHKITEHEPDLDVTLRISFAMRNIGPSCFISAVLQVSMFILATSVDMPAVKNFAIYSAGAVAINFVLQMTCFVALLALDQKRLEENRVDCVPCVTISAPVQLEEDHLEYHLEYDFSHWIKERYAPFILSNTTRPKILTFFILWLGISLSLFPGINFGLDQRIAIPKNSYLVDYFNSVYDYFNSGPPVFFVVRDLDVTQREYQQEICGRFTTCDKFSLANILEQEFKRSKKSMIAEPTSNWLDDFLTWLNPDLDQCCRFKKSSLFEIPQFCAPNDPERQCQTCFADHDPPYDANMNGFPQGDEFMFYFNQWIQEPSDPCPLGGKAPYGNSISRTESKIDASYFRTSHTPLRSQDDFIAAYRNSIRIVDEIKQLIPGLNIFSWSPFYIFFVQYLHIVGLTFSLIVGAIAIIWVVCTVLLGSVRSSTVMTITIASIMIDIGGVLALWDISLNAVTLVNLVICCGLAVEFTIHLTRAYTVSKVSIFEDENEDNMYENFINYNSVNSSTSASVQELNDKIRYSKAFNSIVTVGGSIIGGITFTKLIGISILAFTRSKIFEVYYFRMWFSLIIISAVHALVLLPILLSYFGDLNKSNTIVYDEYSE</sequence>
<evidence type="ECO:0000256" key="9">
    <source>
        <dbReference type="ARBA" id="ARBA00023136"/>
    </source>
</evidence>
<feature type="transmembrane region" description="Helical" evidence="12">
    <location>
        <begin position="303"/>
        <end position="323"/>
    </location>
</feature>
<feature type="transmembrane region" description="Helical" evidence="12">
    <location>
        <begin position="1091"/>
        <end position="1117"/>
    </location>
</feature>
<dbReference type="EMBL" id="JABWAB010000014">
    <property type="protein sequence ID" value="KAF6042660.1"/>
    <property type="molecule type" value="Genomic_DNA"/>
</dbReference>
<feature type="transmembrane region" description="Helical" evidence="12">
    <location>
        <begin position="676"/>
        <end position="698"/>
    </location>
</feature>
<dbReference type="GO" id="GO:0015918">
    <property type="term" value="P:sterol transport"/>
    <property type="evidence" value="ECO:0007669"/>
    <property type="project" value="EnsemblFungi"/>
</dbReference>
<evidence type="ECO:0000259" key="13">
    <source>
        <dbReference type="PROSITE" id="PS50156"/>
    </source>
</evidence>
<dbReference type="FunFam" id="1.20.1640.10:FF:000008">
    <property type="entry name" value="NPC intracellular cholesterol transporter 1"/>
    <property type="match status" value="1"/>
</dbReference>
<evidence type="ECO:0000313" key="15">
    <source>
        <dbReference type="Proteomes" id="UP000590412"/>
    </source>
</evidence>
<evidence type="ECO:0000256" key="1">
    <source>
        <dbReference type="ARBA" id="ARBA00004127"/>
    </source>
</evidence>
<comment type="similarity">
    <text evidence="2">Belongs to the patched family.</text>
</comment>
<dbReference type="Proteomes" id="UP000590412">
    <property type="component" value="Unassembled WGS sequence"/>
</dbReference>
<evidence type="ECO:0000313" key="14">
    <source>
        <dbReference type="EMBL" id="KAF6042660.1"/>
    </source>
</evidence>
<evidence type="ECO:0000256" key="12">
    <source>
        <dbReference type="SAM" id="Phobius"/>
    </source>
</evidence>
<dbReference type="GO" id="GO:0012505">
    <property type="term" value="C:endomembrane system"/>
    <property type="evidence" value="ECO:0007669"/>
    <property type="project" value="UniProtKB-SubCell"/>
</dbReference>
<feature type="domain" description="SSD" evidence="13">
    <location>
        <begin position="610"/>
        <end position="778"/>
    </location>
</feature>
<dbReference type="InterPro" id="IPR053956">
    <property type="entry name" value="NPC1_MLD"/>
</dbReference>
<dbReference type="GO" id="GO:0032934">
    <property type="term" value="F:sterol binding"/>
    <property type="evidence" value="ECO:0007669"/>
    <property type="project" value="EnsemblFungi"/>
</dbReference>
<protein>
    <submittedName>
        <fullName evidence="14">Patched family protein</fullName>
    </submittedName>
</protein>
<evidence type="ECO:0000256" key="11">
    <source>
        <dbReference type="ARBA" id="ARBA00023180"/>
    </source>
</evidence>
<evidence type="ECO:0000256" key="7">
    <source>
        <dbReference type="ARBA" id="ARBA00023055"/>
    </source>
</evidence>
<feature type="transmembrane region" description="Helical" evidence="12">
    <location>
        <begin position="1261"/>
        <end position="1284"/>
    </location>
</feature>
<dbReference type="Gene3D" id="1.20.1640.10">
    <property type="entry name" value="Multidrug efflux transporter AcrB transmembrane domain"/>
    <property type="match status" value="2"/>
</dbReference>
<evidence type="ECO:0000256" key="3">
    <source>
        <dbReference type="ARBA" id="ARBA00022448"/>
    </source>
</evidence>
<dbReference type="PANTHER" id="PTHR45727">
    <property type="entry name" value="NPC INTRACELLULAR CHOLESTEROL TRANSPORTER 1"/>
    <property type="match status" value="1"/>
</dbReference>
<name>A0A8X7T896_CANPA</name>
<feature type="transmembrane region" description="Helical" evidence="12">
    <location>
        <begin position="613"/>
        <end position="634"/>
    </location>
</feature>
<dbReference type="InterPro" id="IPR032190">
    <property type="entry name" value="NPC1_N"/>
</dbReference>
<dbReference type="Pfam" id="PF22314">
    <property type="entry name" value="NPC1_MLD"/>
    <property type="match status" value="1"/>
</dbReference>
<feature type="transmembrane region" description="Helical" evidence="12">
    <location>
        <begin position="646"/>
        <end position="670"/>
    </location>
</feature>
<keyword evidence="8" id="KW-0443">Lipid metabolism</keyword>
<keyword evidence="5" id="KW-0732">Signal</keyword>
<keyword evidence="9 12" id="KW-0472">Membrane</keyword>
<keyword evidence="10" id="KW-1015">Disulfide bond</keyword>
<feature type="transmembrane region" description="Helical" evidence="12">
    <location>
        <begin position="383"/>
        <end position="403"/>
    </location>
</feature>
<dbReference type="PANTHER" id="PTHR45727:SF2">
    <property type="entry name" value="NPC INTRACELLULAR CHOLESTEROL TRANSPORTER 1"/>
    <property type="match status" value="1"/>
</dbReference>
<proteinExistence type="inferred from homology"/>
<evidence type="ECO:0000256" key="2">
    <source>
        <dbReference type="ARBA" id="ARBA00005585"/>
    </source>
</evidence>
<feature type="transmembrane region" description="Helical" evidence="12">
    <location>
        <begin position="1150"/>
        <end position="1168"/>
    </location>
</feature>
<feature type="transmembrane region" description="Helical" evidence="12">
    <location>
        <begin position="753"/>
        <end position="778"/>
    </location>
</feature>
<evidence type="ECO:0000256" key="5">
    <source>
        <dbReference type="ARBA" id="ARBA00022729"/>
    </source>
</evidence>
<feature type="transmembrane region" description="Helical" evidence="12">
    <location>
        <begin position="836"/>
        <end position="858"/>
    </location>
</feature>
<keyword evidence="6 12" id="KW-1133">Transmembrane helix</keyword>
<evidence type="ECO:0000256" key="10">
    <source>
        <dbReference type="ARBA" id="ARBA00023157"/>
    </source>
</evidence>
<organism evidence="14 15">
    <name type="scientific">Candida parapsilosis</name>
    <name type="common">Yeast</name>
    <dbReference type="NCBI Taxonomy" id="5480"/>
    <lineage>
        <taxon>Eukaryota</taxon>
        <taxon>Fungi</taxon>
        <taxon>Dikarya</taxon>
        <taxon>Ascomycota</taxon>
        <taxon>Saccharomycotina</taxon>
        <taxon>Pichiomycetes</taxon>
        <taxon>Debaryomycetaceae</taxon>
        <taxon>Candida/Lodderomyces clade</taxon>
        <taxon>Candida</taxon>
    </lineage>
</organism>
<gene>
    <name evidence="14" type="ORF">FOB60_005859</name>
</gene>
<evidence type="ECO:0000256" key="4">
    <source>
        <dbReference type="ARBA" id="ARBA00022692"/>
    </source>
</evidence>